<proteinExistence type="predicted"/>
<name>A0ABY9WQI0_9BACT</name>
<organism evidence="1 2">
    <name type="scientific">Archangium minus</name>
    <dbReference type="NCBI Taxonomy" id="83450"/>
    <lineage>
        <taxon>Bacteria</taxon>
        <taxon>Pseudomonadati</taxon>
        <taxon>Myxococcota</taxon>
        <taxon>Myxococcia</taxon>
        <taxon>Myxococcales</taxon>
        <taxon>Cystobacterineae</taxon>
        <taxon>Archangiaceae</taxon>
        <taxon>Archangium</taxon>
    </lineage>
</organism>
<gene>
    <name evidence="1" type="ORF">F0U60_07690</name>
</gene>
<keyword evidence="2" id="KW-1185">Reference proteome</keyword>
<accession>A0ABY9WQI0</accession>
<evidence type="ECO:0000313" key="2">
    <source>
        <dbReference type="Proteomes" id="UP001611383"/>
    </source>
</evidence>
<dbReference type="RefSeq" id="WP_395815927.1">
    <property type="nucleotide sequence ID" value="NZ_CP043494.1"/>
</dbReference>
<reference evidence="1 2" key="1">
    <citation type="submission" date="2019-08" db="EMBL/GenBank/DDBJ databases">
        <title>Archangium and Cystobacter genomes.</title>
        <authorList>
            <person name="Chen I.-C.K."/>
            <person name="Wielgoss S."/>
        </authorList>
    </citation>
    <scope>NUCLEOTIDE SEQUENCE [LARGE SCALE GENOMIC DNA]</scope>
    <source>
        <strain evidence="1 2">Cbm 6</strain>
    </source>
</reference>
<evidence type="ECO:0000313" key="1">
    <source>
        <dbReference type="EMBL" id="WNG43987.1"/>
    </source>
</evidence>
<sequence length="254" mass="29566">MSEGYVRKEDPFLAQWRGRRVWLLDALLWGRYQVKERHALWFVTGLETVESLLPFIHGWNAHTHFNGGDEPSWQEFLDWFQVTRGQPLKQDWYVQPLRDCQGDHEKAALVLLELVAEYVERFGVAPRGKAASLDEKVAATYGPLPREWGGRQVELLDALSWIRRRMHEGQDLSFFTGQDSVDSLYAFTSGWILNTVVNARKDLTVAPFQEWLRDVKKEFPGEGWHVKYLQDCQGDHRKAALKFLDFAAEFRASR</sequence>
<dbReference type="Proteomes" id="UP001611383">
    <property type="component" value="Chromosome"/>
</dbReference>
<dbReference type="EMBL" id="CP043494">
    <property type="protein sequence ID" value="WNG43987.1"/>
    <property type="molecule type" value="Genomic_DNA"/>
</dbReference>
<protein>
    <submittedName>
        <fullName evidence="1">Uncharacterized protein</fullName>
    </submittedName>
</protein>